<feature type="binding site" evidence="16">
    <location>
        <position position="52"/>
    </location>
    <ligand>
        <name>Zn(2+)</name>
        <dbReference type="ChEBI" id="CHEBI:29105"/>
        <note>catalytic</note>
    </ligand>
</feature>
<dbReference type="InterPro" id="IPR024072">
    <property type="entry name" value="DHFR-like_dom_sf"/>
</dbReference>
<dbReference type="UniPathway" id="UPA00275">
    <property type="reaction ID" value="UER00401"/>
</dbReference>
<evidence type="ECO:0000313" key="18">
    <source>
        <dbReference type="EMBL" id="PUE02606.1"/>
    </source>
</evidence>
<evidence type="ECO:0000256" key="15">
    <source>
        <dbReference type="PIRSR" id="PIRSR006769-2"/>
    </source>
</evidence>
<comment type="cofactor">
    <cofactor evidence="13 16">
        <name>Zn(2+)</name>
        <dbReference type="ChEBI" id="CHEBI:29105"/>
    </cofactor>
    <text evidence="13 16">Binds 1 zinc ion.</text>
</comment>
<dbReference type="Gene3D" id="3.40.430.10">
    <property type="entry name" value="Dihydrofolate Reductase, subunit A"/>
    <property type="match status" value="1"/>
</dbReference>
<feature type="binding site" evidence="15">
    <location>
        <position position="172"/>
    </location>
    <ligand>
        <name>NADP(+)</name>
        <dbReference type="ChEBI" id="CHEBI:58349"/>
    </ligand>
</feature>
<keyword evidence="9 13" id="KW-0862">Zinc</keyword>
<evidence type="ECO:0000256" key="13">
    <source>
        <dbReference type="PIRNR" id="PIRNR006769"/>
    </source>
</evidence>
<evidence type="ECO:0000313" key="19">
    <source>
        <dbReference type="Proteomes" id="UP000250928"/>
    </source>
</evidence>
<comment type="pathway">
    <text evidence="3 13">Cofactor biosynthesis; riboflavin biosynthesis; 5-amino-6-(D-ribitylamino)uracil from GTP: step 3/4.</text>
</comment>
<keyword evidence="8 13" id="KW-0378">Hydrolase</keyword>
<evidence type="ECO:0000256" key="2">
    <source>
        <dbReference type="ARBA" id="ARBA00004882"/>
    </source>
</evidence>
<keyword evidence="6 13" id="KW-0686">Riboflavin biosynthesis</keyword>
<feature type="binding site" evidence="15">
    <location>
        <position position="202"/>
    </location>
    <ligand>
        <name>NADP(+)</name>
        <dbReference type="ChEBI" id="CHEBI:58349"/>
    </ligand>
</feature>
<dbReference type="Pfam" id="PF01872">
    <property type="entry name" value="RibD_C"/>
    <property type="match status" value="1"/>
</dbReference>
<dbReference type="InterPro" id="IPR016193">
    <property type="entry name" value="Cytidine_deaminase-like"/>
</dbReference>
<dbReference type="NCBIfam" id="TIGR00227">
    <property type="entry name" value="ribD_Cterm"/>
    <property type="match status" value="1"/>
</dbReference>
<dbReference type="PANTHER" id="PTHR38011:SF7">
    <property type="entry name" value="2,5-DIAMINO-6-RIBOSYLAMINO-4(3H)-PYRIMIDINONE 5'-PHOSPHATE REDUCTASE"/>
    <property type="match status" value="1"/>
</dbReference>
<keyword evidence="7 13" id="KW-0479">Metal-binding</keyword>
<dbReference type="PANTHER" id="PTHR38011">
    <property type="entry name" value="DIHYDROFOLATE REDUCTASE FAMILY PROTEIN (AFU_ORTHOLOGUE AFUA_8G06820)"/>
    <property type="match status" value="1"/>
</dbReference>
<dbReference type="InterPro" id="IPR002734">
    <property type="entry name" value="RibDG_C"/>
</dbReference>
<proteinExistence type="inferred from homology"/>
<evidence type="ECO:0000256" key="11">
    <source>
        <dbReference type="ARBA" id="ARBA00023002"/>
    </source>
</evidence>
<dbReference type="Proteomes" id="UP000250928">
    <property type="component" value="Unassembled WGS sequence"/>
</dbReference>
<dbReference type="InterPro" id="IPR002125">
    <property type="entry name" value="CMP_dCMP_dom"/>
</dbReference>
<dbReference type="SUPFAM" id="SSF53597">
    <property type="entry name" value="Dihydrofolate reductase-like"/>
    <property type="match status" value="1"/>
</dbReference>
<feature type="binding site" evidence="15">
    <location>
        <position position="198"/>
    </location>
    <ligand>
        <name>NADP(+)</name>
        <dbReference type="ChEBI" id="CHEBI:58349"/>
    </ligand>
</feature>
<evidence type="ECO:0000256" key="4">
    <source>
        <dbReference type="ARBA" id="ARBA00005259"/>
    </source>
</evidence>
<dbReference type="EC" id="3.5.4.26" evidence="13"/>
<gene>
    <name evidence="18" type="primary">ribD</name>
    <name evidence="18" type="ORF">C3L24_05870</name>
</gene>
<dbReference type="EC" id="1.1.1.193" evidence="13"/>
<dbReference type="PROSITE" id="PS00903">
    <property type="entry name" value="CYT_DCMP_DEAMINASES_1"/>
    <property type="match status" value="1"/>
</dbReference>
<keyword evidence="11 13" id="KW-0560">Oxidoreductase</keyword>
<organism evidence="18 19">
    <name type="scientific">Candidatus Sedimenticola endophacoides</name>
    <dbReference type="NCBI Taxonomy" id="2548426"/>
    <lineage>
        <taxon>Bacteria</taxon>
        <taxon>Pseudomonadati</taxon>
        <taxon>Pseudomonadota</taxon>
        <taxon>Gammaproteobacteria</taxon>
        <taxon>Chromatiales</taxon>
        <taxon>Sedimenticolaceae</taxon>
        <taxon>Sedimenticola</taxon>
    </lineage>
</organism>
<feature type="binding site" evidence="15">
    <location>
        <position position="186"/>
    </location>
    <ligand>
        <name>substrate</name>
    </ligand>
</feature>
<feature type="binding site" evidence="16">
    <location>
        <position position="77"/>
    </location>
    <ligand>
        <name>Zn(2+)</name>
        <dbReference type="ChEBI" id="CHEBI:29105"/>
        <note>catalytic</note>
    </ligand>
</feature>
<dbReference type="PROSITE" id="PS51747">
    <property type="entry name" value="CYT_DCMP_DEAMINASES_2"/>
    <property type="match status" value="1"/>
</dbReference>
<evidence type="ECO:0000256" key="8">
    <source>
        <dbReference type="ARBA" id="ARBA00022801"/>
    </source>
</evidence>
<evidence type="ECO:0000256" key="10">
    <source>
        <dbReference type="ARBA" id="ARBA00022857"/>
    </source>
</evidence>
<feature type="binding site" evidence="15">
    <location>
        <position position="156"/>
    </location>
    <ligand>
        <name>NADP(+)</name>
        <dbReference type="ChEBI" id="CHEBI:58349"/>
    </ligand>
</feature>
<dbReference type="Pfam" id="PF00383">
    <property type="entry name" value="dCMP_cyt_deam_1"/>
    <property type="match status" value="1"/>
</dbReference>
<dbReference type="SUPFAM" id="SSF53927">
    <property type="entry name" value="Cytidine deaminase-like"/>
    <property type="match status" value="1"/>
</dbReference>
<reference evidence="18 19" key="1">
    <citation type="submission" date="2018-01" db="EMBL/GenBank/DDBJ databases">
        <title>Novel co-symbiosis in the lucinid bivalve Phacoides pectinatus.</title>
        <authorList>
            <person name="Lim S.J."/>
            <person name="Davis B.G."/>
            <person name="Gill D.E."/>
            <person name="Engel A.S."/>
            <person name="Anderson L.C."/>
            <person name="Campbell B.J."/>
        </authorList>
    </citation>
    <scope>NUCLEOTIDE SEQUENCE [LARGE SCALE GENOMIC DNA]</scope>
    <source>
        <strain evidence="18">N3_P5</strain>
    </source>
</reference>
<sequence length="373" mass="40026">MSSDERRFMARAIQLAWRGRYTTHPNPRVGCVLVRDGEIVGEGYHRRAGEPHAERNAIAAAGERARGACAYVTLEPCCHHGRTPPCTDGLIEAGVRRVVAAMVDPNPLVAGQGLRALEQAGIETCSGLLEGEARALNPGFIRRMSSGLPYVRCKLAMSLDGRTAMASGESKWITGAEARADVQRLRAMGDAILTGIGTVLADDPSMNVRLGGDGPQPLRVVLDPRLHMPEQARMLALPGRTLVVHAPAPAGDEALAGRAERLRGAGAEVRELPGDGSRIDLGALLAHLGGRGVNEVLIEAGATLAGEALWQGLVDELVIYAAPHLMGSEGRGLFNMPQLQRMRDRVELDIADLRMVGRDLRISVRPRRRTGEE</sequence>
<evidence type="ECO:0000256" key="3">
    <source>
        <dbReference type="ARBA" id="ARBA00004910"/>
    </source>
</evidence>
<dbReference type="FunFam" id="3.40.140.10:FF:000025">
    <property type="entry name" value="Riboflavin biosynthesis protein RibD"/>
    <property type="match status" value="1"/>
</dbReference>
<feature type="binding site" evidence="15">
    <location>
        <position position="170"/>
    </location>
    <ligand>
        <name>substrate</name>
    </ligand>
</feature>
<dbReference type="InterPro" id="IPR011549">
    <property type="entry name" value="RibD_C"/>
</dbReference>
<dbReference type="CDD" id="cd01284">
    <property type="entry name" value="Riboflavin_deaminase-reductase"/>
    <property type="match status" value="1"/>
</dbReference>
<keyword evidence="12" id="KW-0511">Multifunctional enzyme</keyword>
<dbReference type="GO" id="GO:0009231">
    <property type="term" value="P:riboflavin biosynthetic process"/>
    <property type="evidence" value="ECO:0007669"/>
    <property type="project" value="UniProtKB-UniPathway"/>
</dbReference>
<comment type="caution">
    <text evidence="18">The sequence shown here is derived from an EMBL/GenBank/DDBJ whole genome shotgun (WGS) entry which is preliminary data.</text>
</comment>
<feature type="active site" description="Proton donor" evidence="14">
    <location>
        <position position="54"/>
    </location>
</feature>
<dbReference type="Gene3D" id="3.40.140.10">
    <property type="entry name" value="Cytidine Deaminase, domain 2"/>
    <property type="match status" value="1"/>
</dbReference>
<feature type="binding site" evidence="15">
    <location>
        <position position="209"/>
    </location>
    <ligand>
        <name>substrate</name>
    </ligand>
</feature>
<evidence type="ECO:0000256" key="12">
    <source>
        <dbReference type="ARBA" id="ARBA00023268"/>
    </source>
</evidence>
<evidence type="ECO:0000256" key="1">
    <source>
        <dbReference type="ARBA" id="ARBA00002151"/>
    </source>
</evidence>
<dbReference type="InterPro" id="IPR050765">
    <property type="entry name" value="Riboflavin_Biosynth_HTPR"/>
</dbReference>
<name>A0A6N4E114_9GAMM</name>
<comment type="similarity">
    <text evidence="5 13">In the C-terminal section; belongs to the HTP reductase family.</text>
</comment>
<dbReference type="InterPro" id="IPR004794">
    <property type="entry name" value="Eubact_RibD"/>
</dbReference>
<comment type="similarity">
    <text evidence="4 13">In the N-terminal section; belongs to the cytidine and deoxycytidylate deaminase family.</text>
</comment>
<evidence type="ECO:0000256" key="16">
    <source>
        <dbReference type="PIRSR" id="PIRSR006769-3"/>
    </source>
</evidence>
<protein>
    <recommendedName>
        <fullName evidence="13">Riboflavin biosynthesis protein RibD</fullName>
    </recommendedName>
    <domain>
        <recommendedName>
            <fullName evidence="13">Diaminohydroxyphosphoribosylaminopyrimidine deaminase</fullName>
            <shortName evidence="13">DRAP deaminase</shortName>
            <ecNumber evidence="13">3.5.4.26</ecNumber>
        </recommendedName>
        <alternativeName>
            <fullName evidence="13">Riboflavin-specific deaminase</fullName>
        </alternativeName>
    </domain>
    <domain>
        <recommendedName>
            <fullName evidence="13">5-amino-6-(5-phosphoribosylamino)uracil reductase</fullName>
            <ecNumber evidence="13">1.1.1.193</ecNumber>
        </recommendedName>
        <alternativeName>
            <fullName evidence="13">HTP reductase</fullName>
        </alternativeName>
    </domain>
</protein>
<dbReference type="EMBL" id="PQCO01000177">
    <property type="protein sequence ID" value="PUE02606.1"/>
    <property type="molecule type" value="Genomic_DNA"/>
</dbReference>
<dbReference type="InterPro" id="IPR016192">
    <property type="entry name" value="APOBEC/CMP_deaminase_Zn-bd"/>
</dbReference>
<comment type="catalytic activity">
    <reaction evidence="13">
        <text>5-amino-6-(5-phospho-D-ribitylamino)uracil + NADP(+) = 5-amino-6-(5-phospho-D-ribosylamino)uracil + NADPH + H(+)</text>
        <dbReference type="Rhea" id="RHEA:17845"/>
        <dbReference type="ChEBI" id="CHEBI:15378"/>
        <dbReference type="ChEBI" id="CHEBI:57783"/>
        <dbReference type="ChEBI" id="CHEBI:58349"/>
        <dbReference type="ChEBI" id="CHEBI:58421"/>
        <dbReference type="ChEBI" id="CHEBI:58453"/>
        <dbReference type="EC" id="1.1.1.193"/>
    </reaction>
</comment>
<dbReference type="GO" id="GO:0008835">
    <property type="term" value="F:diaminohydroxyphosphoribosylaminopyrimidine deaminase activity"/>
    <property type="evidence" value="ECO:0007669"/>
    <property type="project" value="UniProtKB-EC"/>
</dbReference>
<feature type="binding site" evidence="16">
    <location>
        <position position="86"/>
    </location>
    <ligand>
        <name>Zn(2+)</name>
        <dbReference type="ChEBI" id="CHEBI:29105"/>
        <note>catalytic</note>
    </ligand>
</feature>
<dbReference type="NCBIfam" id="TIGR00326">
    <property type="entry name" value="eubact_ribD"/>
    <property type="match status" value="1"/>
</dbReference>
<feature type="binding site" evidence="15">
    <location>
        <position position="299"/>
    </location>
    <ligand>
        <name>substrate</name>
    </ligand>
</feature>
<comment type="function">
    <text evidence="1 13">Converts 2,5-diamino-6-(ribosylamino)-4(3h)-pyrimidinone 5'-phosphate into 5-amino-6-(ribosylamino)-2,4(1h,3h)-pyrimidinedione 5'-phosphate.</text>
</comment>
<evidence type="ECO:0000256" key="9">
    <source>
        <dbReference type="ARBA" id="ARBA00022833"/>
    </source>
</evidence>
<comment type="pathway">
    <text evidence="2 13">Cofactor biosynthesis; riboflavin biosynthesis; 5-amino-6-(D-ribitylamino)uracil from GTP: step 2/4.</text>
</comment>
<dbReference type="PIRSF" id="PIRSF006769">
    <property type="entry name" value="RibD"/>
    <property type="match status" value="1"/>
</dbReference>
<dbReference type="GO" id="GO:0050661">
    <property type="term" value="F:NADP binding"/>
    <property type="evidence" value="ECO:0007669"/>
    <property type="project" value="InterPro"/>
</dbReference>
<dbReference type="AlphaFoldDB" id="A0A6N4E114"/>
<dbReference type="GO" id="GO:0008270">
    <property type="term" value="F:zinc ion binding"/>
    <property type="evidence" value="ECO:0007669"/>
    <property type="project" value="InterPro"/>
</dbReference>
<evidence type="ECO:0000256" key="7">
    <source>
        <dbReference type="ARBA" id="ARBA00022723"/>
    </source>
</evidence>
<evidence type="ECO:0000256" key="5">
    <source>
        <dbReference type="ARBA" id="ARBA00007417"/>
    </source>
</evidence>
<accession>A0A6N4E114</accession>
<evidence type="ECO:0000259" key="17">
    <source>
        <dbReference type="PROSITE" id="PS51747"/>
    </source>
</evidence>
<comment type="catalytic activity">
    <reaction evidence="13">
        <text>2,5-diamino-6-hydroxy-4-(5-phosphoribosylamino)-pyrimidine + H2O + H(+) = 5-amino-6-(5-phospho-D-ribosylamino)uracil + NH4(+)</text>
        <dbReference type="Rhea" id="RHEA:21868"/>
        <dbReference type="ChEBI" id="CHEBI:15377"/>
        <dbReference type="ChEBI" id="CHEBI:15378"/>
        <dbReference type="ChEBI" id="CHEBI:28938"/>
        <dbReference type="ChEBI" id="CHEBI:58453"/>
        <dbReference type="ChEBI" id="CHEBI:58614"/>
        <dbReference type="EC" id="3.5.4.26"/>
    </reaction>
</comment>
<dbReference type="GO" id="GO:0008703">
    <property type="term" value="F:5-amino-6-(5-phosphoribosylamino)uracil reductase activity"/>
    <property type="evidence" value="ECO:0007669"/>
    <property type="project" value="UniProtKB-EC"/>
</dbReference>
<feature type="domain" description="CMP/dCMP-type deaminase" evidence="17">
    <location>
        <begin position="3"/>
        <end position="125"/>
    </location>
</feature>
<evidence type="ECO:0000256" key="14">
    <source>
        <dbReference type="PIRSR" id="PIRSR006769-1"/>
    </source>
</evidence>
<evidence type="ECO:0000256" key="6">
    <source>
        <dbReference type="ARBA" id="ARBA00022619"/>
    </source>
</evidence>
<keyword evidence="10 13" id="KW-0521">NADP</keyword>